<keyword evidence="1" id="KW-0560">Oxidoreductase</keyword>
<evidence type="ECO:0000313" key="1">
    <source>
        <dbReference type="EMBL" id="EQD58134.1"/>
    </source>
</evidence>
<reference evidence="1" key="1">
    <citation type="submission" date="2013-08" db="EMBL/GenBank/DDBJ databases">
        <authorList>
            <person name="Mendez C."/>
            <person name="Richter M."/>
            <person name="Ferrer M."/>
            <person name="Sanchez J."/>
        </authorList>
    </citation>
    <scope>NUCLEOTIDE SEQUENCE</scope>
</reference>
<proteinExistence type="predicted"/>
<name>T1BYB7_9ZZZZ</name>
<dbReference type="Gene3D" id="3.50.50.60">
    <property type="entry name" value="FAD/NAD(P)-binding domain"/>
    <property type="match status" value="1"/>
</dbReference>
<protein>
    <submittedName>
        <fullName evidence="1">FAD dependent oxidoreductase domain protein</fullName>
        <ecNumber evidence="1">1.4.3.1</ecNumber>
    </submittedName>
</protein>
<dbReference type="EC" id="1.4.3.1" evidence="1"/>
<dbReference type="PANTHER" id="PTHR10668">
    <property type="entry name" value="PHYTOENE DEHYDROGENASE"/>
    <property type="match status" value="1"/>
</dbReference>
<dbReference type="InterPro" id="IPR036188">
    <property type="entry name" value="FAD/NAD-bd_sf"/>
</dbReference>
<feature type="non-terminal residue" evidence="1">
    <location>
        <position position="109"/>
    </location>
</feature>
<dbReference type="AlphaFoldDB" id="T1BYB7"/>
<sequence length="109" mass="12242">MRERPQSAIDLPPQERPLEEFPRHHEVDVTVIGAGPNGLIAALYLAAAGQQVALIEKRYEVGGGLATEEVLFPGYYANTHATYHYMVDYMPVLEDFDLARHGLRFFKPS</sequence>
<reference evidence="1" key="2">
    <citation type="journal article" date="2014" name="ISME J.">
        <title>Microbial stratification in low pH oxic and suboxic macroscopic growths along an acid mine drainage.</title>
        <authorList>
            <person name="Mendez-Garcia C."/>
            <person name="Mesa V."/>
            <person name="Sprenger R.R."/>
            <person name="Richter M."/>
            <person name="Diez M.S."/>
            <person name="Solano J."/>
            <person name="Bargiela R."/>
            <person name="Golyshina O.V."/>
            <person name="Manteca A."/>
            <person name="Ramos J.L."/>
            <person name="Gallego J.R."/>
            <person name="Llorente I."/>
            <person name="Martins Dos Santos V.A."/>
            <person name="Jensen O.N."/>
            <person name="Pelaez A.I."/>
            <person name="Sanchez J."/>
            <person name="Ferrer M."/>
        </authorList>
    </citation>
    <scope>NUCLEOTIDE SEQUENCE</scope>
</reference>
<dbReference type="EMBL" id="AUZX01007797">
    <property type="protein sequence ID" value="EQD58134.1"/>
    <property type="molecule type" value="Genomic_DNA"/>
</dbReference>
<accession>T1BYB7</accession>
<organism evidence="1">
    <name type="scientific">mine drainage metagenome</name>
    <dbReference type="NCBI Taxonomy" id="410659"/>
    <lineage>
        <taxon>unclassified sequences</taxon>
        <taxon>metagenomes</taxon>
        <taxon>ecological metagenomes</taxon>
    </lineage>
</organism>
<dbReference type="Pfam" id="PF13450">
    <property type="entry name" value="NAD_binding_8"/>
    <property type="match status" value="1"/>
</dbReference>
<comment type="caution">
    <text evidence="1">The sequence shown here is derived from an EMBL/GenBank/DDBJ whole genome shotgun (WGS) entry which is preliminary data.</text>
</comment>
<dbReference type="SUPFAM" id="SSF51905">
    <property type="entry name" value="FAD/NAD(P)-binding domain"/>
    <property type="match status" value="1"/>
</dbReference>
<dbReference type="GO" id="GO:0008445">
    <property type="term" value="F:D-aspartate oxidase activity"/>
    <property type="evidence" value="ECO:0007669"/>
    <property type="project" value="UniProtKB-EC"/>
</dbReference>
<gene>
    <name evidence="1" type="ORF">B1A_10941</name>
</gene>
<dbReference type="PANTHER" id="PTHR10668:SF103">
    <property type="entry name" value="PYRIDINE NUCLEOTIDE-DISULFIDE OXIDOREDUCTASE DOMAIN-CONTAINING PROTEIN 2"/>
    <property type="match status" value="1"/>
</dbReference>
<dbReference type="PRINTS" id="PR00419">
    <property type="entry name" value="ADXRDTASE"/>
</dbReference>